<dbReference type="AlphaFoldDB" id="A0A1J9RZS3"/>
<gene>
    <name evidence="1" type="ORF">BKCO1_2700038</name>
</gene>
<organism evidence="1 2">
    <name type="scientific">Diplodia corticola</name>
    <dbReference type="NCBI Taxonomy" id="236234"/>
    <lineage>
        <taxon>Eukaryota</taxon>
        <taxon>Fungi</taxon>
        <taxon>Dikarya</taxon>
        <taxon>Ascomycota</taxon>
        <taxon>Pezizomycotina</taxon>
        <taxon>Dothideomycetes</taxon>
        <taxon>Dothideomycetes incertae sedis</taxon>
        <taxon>Botryosphaeriales</taxon>
        <taxon>Botryosphaeriaceae</taxon>
        <taxon>Diplodia</taxon>
    </lineage>
</organism>
<dbReference type="OrthoDB" id="3927958at2759"/>
<evidence type="ECO:0000313" key="1">
    <source>
        <dbReference type="EMBL" id="OJD33847.1"/>
    </source>
</evidence>
<dbReference type="GeneID" id="31013828"/>
<dbReference type="Proteomes" id="UP000183809">
    <property type="component" value="Unassembled WGS sequence"/>
</dbReference>
<evidence type="ECO:0000313" key="2">
    <source>
        <dbReference type="Proteomes" id="UP000183809"/>
    </source>
</evidence>
<sequence length="140" mass="16086">MCYHRFYIFTICGHSFWQAGPLAQCRDASFPGPSLNADGTTSLAFSTTCQPRSHPFQTRKLYTLCLHCARQRAGLLAQAETRTEELRFEEEKWRVTYQSPQADENAWRNWGNRAAAGRRGRMSDVVRARLRRSAGGDERR</sequence>
<keyword evidence="2" id="KW-1185">Reference proteome</keyword>
<name>A0A1J9RZS3_9PEZI</name>
<proteinExistence type="predicted"/>
<protein>
    <submittedName>
        <fullName evidence="1">Uncharacterized protein</fullName>
    </submittedName>
</protein>
<comment type="caution">
    <text evidence="1">The sequence shown here is derived from an EMBL/GenBank/DDBJ whole genome shotgun (WGS) entry which is preliminary data.</text>
</comment>
<accession>A0A1J9RZS3</accession>
<reference evidence="1 2" key="1">
    <citation type="submission" date="2016-10" db="EMBL/GenBank/DDBJ databases">
        <title>Proteomics and genomics reveal pathogen-plant mechanisms compatible with a hemibiotrophic lifestyle of Diplodia corticola.</title>
        <authorList>
            <person name="Fernandes I."/>
            <person name="De Jonge R."/>
            <person name="Van De Peer Y."/>
            <person name="Devreese B."/>
            <person name="Alves A."/>
            <person name="Esteves A.C."/>
        </authorList>
    </citation>
    <scope>NUCLEOTIDE SEQUENCE [LARGE SCALE GENOMIC DNA]</scope>
    <source>
        <strain evidence="1 2">CBS 112549</strain>
    </source>
</reference>
<dbReference type="EMBL" id="MNUE01000027">
    <property type="protein sequence ID" value="OJD33847.1"/>
    <property type="molecule type" value="Genomic_DNA"/>
</dbReference>
<dbReference type="RefSeq" id="XP_020130107.1">
    <property type="nucleotide sequence ID" value="XM_020273567.1"/>
</dbReference>